<reference evidence="1 2" key="1">
    <citation type="submission" date="2020-04" db="EMBL/GenBank/DDBJ databases">
        <title>Flammeovirga sp. SR4, a novel species isolated from seawater.</title>
        <authorList>
            <person name="Wang X."/>
        </authorList>
    </citation>
    <scope>NUCLEOTIDE SEQUENCE [LARGE SCALE GENOMIC DNA]</scope>
    <source>
        <strain evidence="1 2">SR4</strain>
    </source>
</reference>
<organism evidence="1 2">
    <name type="scientific">Flammeovirga agarivorans</name>
    <dbReference type="NCBI Taxonomy" id="2726742"/>
    <lineage>
        <taxon>Bacteria</taxon>
        <taxon>Pseudomonadati</taxon>
        <taxon>Bacteroidota</taxon>
        <taxon>Cytophagia</taxon>
        <taxon>Cytophagales</taxon>
        <taxon>Flammeovirgaceae</taxon>
        <taxon>Flammeovirga</taxon>
    </lineage>
</organism>
<evidence type="ECO:0000313" key="2">
    <source>
        <dbReference type="Proteomes" id="UP000585050"/>
    </source>
</evidence>
<proteinExistence type="predicted"/>
<dbReference type="AlphaFoldDB" id="A0A7X8XV00"/>
<comment type="caution">
    <text evidence="1">The sequence shown here is derived from an EMBL/GenBank/DDBJ whole genome shotgun (WGS) entry which is preliminary data.</text>
</comment>
<gene>
    <name evidence="1" type="ORF">HGP29_06035</name>
</gene>
<sequence length="73" mass="8369">MQKEPFELNLQECYAILKGGFVSSSEEVKLRSLTMLQAEKLLGLRNKQDHSSPKFYGNSLLSKIEEYLSNKTE</sequence>
<keyword evidence="2" id="KW-1185">Reference proteome</keyword>
<evidence type="ECO:0000313" key="1">
    <source>
        <dbReference type="EMBL" id="NLR90754.1"/>
    </source>
</evidence>
<name>A0A7X8XV00_9BACT</name>
<dbReference type="Proteomes" id="UP000585050">
    <property type="component" value="Unassembled WGS sequence"/>
</dbReference>
<dbReference type="RefSeq" id="WP_168881471.1">
    <property type="nucleotide sequence ID" value="NZ_JABAIL010000002.1"/>
</dbReference>
<protein>
    <submittedName>
        <fullName evidence="1">Uncharacterized protein</fullName>
    </submittedName>
</protein>
<accession>A0A7X8XV00</accession>
<dbReference type="EMBL" id="JABAIL010000002">
    <property type="protein sequence ID" value="NLR90754.1"/>
    <property type="molecule type" value="Genomic_DNA"/>
</dbReference>